<evidence type="ECO:0000313" key="2">
    <source>
        <dbReference type="EMBL" id="GLW58732.1"/>
    </source>
</evidence>
<dbReference type="InterPro" id="IPR024078">
    <property type="entry name" value="LmbE-like_dom_sf"/>
</dbReference>
<reference evidence="2" key="1">
    <citation type="submission" date="2023-02" db="EMBL/GenBank/DDBJ databases">
        <title>Kitasatospora phosalacinea NBRC 14362.</title>
        <authorList>
            <person name="Ichikawa N."/>
            <person name="Sato H."/>
            <person name="Tonouchi N."/>
        </authorList>
    </citation>
    <scope>NUCLEOTIDE SEQUENCE</scope>
    <source>
        <strain evidence="2">NBRC 14362</strain>
    </source>
</reference>
<dbReference type="GO" id="GO:0016137">
    <property type="term" value="P:glycoside metabolic process"/>
    <property type="evidence" value="ECO:0007669"/>
    <property type="project" value="UniProtKB-ARBA"/>
</dbReference>
<dbReference type="Proteomes" id="UP001165143">
    <property type="component" value="Unassembled WGS sequence"/>
</dbReference>
<dbReference type="Pfam" id="PF02585">
    <property type="entry name" value="PIG-L"/>
    <property type="match status" value="1"/>
</dbReference>
<dbReference type="Gene3D" id="3.40.50.10320">
    <property type="entry name" value="LmbE-like"/>
    <property type="match status" value="1"/>
</dbReference>
<dbReference type="GO" id="GO:0016811">
    <property type="term" value="F:hydrolase activity, acting on carbon-nitrogen (but not peptide) bonds, in linear amides"/>
    <property type="evidence" value="ECO:0007669"/>
    <property type="project" value="TreeGrafter"/>
</dbReference>
<evidence type="ECO:0000256" key="1">
    <source>
        <dbReference type="ARBA" id="ARBA00022833"/>
    </source>
</evidence>
<proteinExistence type="predicted"/>
<name>A0A9W6PQ08_9ACTN</name>
<protein>
    <submittedName>
        <fullName evidence="2">LmbE family protein</fullName>
    </submittedName>
</protein>
<dbReference type="OrthoDB" id="116799at2"/>
<evidence type="ECO:0000313" key="3">
    <source>
        <dbReference type="Proteomes" id="UP001165143"/>
    </source>
</evidence>
<comment type="caution">
    <text evidence="2">The sequence shown here is derived from an EMBL/GenBank/DDBJ whole genome shotgun (WGS) entry which is preliminary data.</text>
</comment>
<dbReference type="InterPro" id="IPR003737">
    <property type="entry name" value="GlcNAc_PI_deacetylase-related"/>
</dbReference>
<dbReference type="PANTHER" id="PTHR12993:SF11">
    <property type="entry name" value="N-ACETYLGLUCOSAMINYL-PHOSPHATIDYLINOSITOL DE-N-ACETYLASE"/>
    <property type="match status" value="1"/>
</dbReference>
<sequence length="232" mass="24791">MVPPREQVVAVVAHPDDAELMCYGTLLRYREQGAAVTVVVVTTGVNGVSLTDRDRGVSLTGLERTDESAASYAGSGIDLVTLGFTDGALVPDRELVSRIEVELARLGCTVLITHSLHAGPDHQDHLAVAQAAVNAATRIGTCATILHGQPHAPRGDFRPTVLVDITDLLPDKVKALAAHRSQAGRWYLGEDFTRHRAAEAAWSLAPVRAAAGRCFEAFETSLITLLAPEEDR</sequence>
<dbReference type="AlphaFoldDB" id="A0A9W6PQ08"/>
<keyword evidence="1" id="KW-0862">Zinc</keyword>
<dbReference type="PANTHER" id="PTHR12993">
    <property type="entry name" value="N-ACETYLGLUCOSAMINYL-PHOSPHATIDYLINOSITOL DE-N-ACETYLASE-RELATED"/>
    <property type="match status" value="1"/>
</dbReference>
<dbReference type="RefSeq" id="WP_033254562.1">
    <property type="nucleotide sequence ID" value="NZ_BSRX01000058.1"/>
</dbReference>
<dbReference type="EMBL" id="BSRX01000058">
    <property type="protein sequence ID" value="GLW58732.1"/>
    <property type="molecule type" value="Genomic_DNA"/>
</dbReference>
<accession>A0A9W6PQ08</accession>
<gene>
    <name evidence="2" type="ORF">Kpho01_67430</name>
</gene>
<organism evidence="2 3">
    <name type="scientific">Kitasatospora phosalacinea</name>
    <dbReference type="NCBI Taxonomy" id="2065"/>
    <lineage>
        <taxon>Bacteria</taxon>
        <taxon>Bacillati</taxon>
        <taxon>Actinomycetota</taxon>
        <taxon>Actinomycetes</taxon>
        <taxon>Kitasatosporales</taxon>
        <taxon>Streptomycetaceae</taxon>
        <taxon>Kitasatospora</taxon>
    </lineage>
</organism>
<dbReference type="SUPFAM" id="SSF102588">
    <property type="entry name" value="LmbE-like"/>
    <property type="match status" value="1"/>
</dbReference>